<sequence length="1371" mass="152987">MATTPFQPPRFASSSSGNQNTSASRQAPPTKPAPVDLTALRNASHNLLEQLAKDAQIIPDLGEALTASGSQASASYSIFPDDIRVPFQKRKFVGIPDALFQYYDSVNVTSHMGLLPEIERVWISIDHKLFLWDYNDGQEIASFLDQPDVITSVAIVKPKQGLFIDDITFLLVICTPISVLLIGVALVNQPALDGRIQKELKLYATDLTISTEIEMTSVVGTPDGRIFMCGQQDGNLYEMHYQAKDSWFGKRVQLINHSVGGVQSLLPRFAASTADERIVALAADHKRNCFYTLTSRNSISMYAPAGDKAVQHIQTLSSLYKSAQEKAPGSPALTPQNFQIISIHVVDPSESQAGVQLMAITTNGVRLYFAPSMGYGYSLGSGSGGSLRTLQLVHVRLPPLNLIHPDEQAKLYRPSAPTYGASQTQQTTRPYIVSTLDNASYGDGLTIAAQPGDTDGTDYILCLAPDLTRIGNLGQLNLPQQVQQPQYSSTYGHYNASTTANRPPLTEYATLLAIPGRTWAMASIPKISVSTPSGTPAPSAINELASQFVEYPNQFMLLTNVGLTFLTKRRAVDYLKAVLEELQTEGNVQPIIEFRDSFGRDQTCAMLLGLAAGNTFLEPSDTSALAKIGTISPEIVAVAKQAFYDFGERPIWTERVMYGTAENRGSCIFSGRREGFALYFARLVRQFWKSKLTAIGAAGKQVLNASEATLVNAQKNLYALKDFLDRNPHLFHSSPNESPSSRSLVTEQEAWKAEQNSVSELQALLTRSIEALSFILLLNDYHIGELISKCDAETQKLVSSLTFEELITSQNGITISRALVNVVIDQQIGQQISVDTISEVLQARCGSFCSTDDVMLYKAKENVRKAAETRNPVERQKYLAEALRLFCKGAKILEFEKLREVVGDFQQLNYAKGAIELPLACAQLQDADNAGIECWHAGMISNDPRFPIAERRLHCYDLVLDSLTVFEDRCNKAQTANAPHDDPETVRNLAYELAFASEDEMFHSTLYDWLISRNLADDLLEMRPPFLEAHLKREPSTVQKLQLLWQFYVKNGQPLRAAEVLGTLAESTQFDLHLEARLEYLTLAVANAKSHPISAGGRHETAIAFLTDLEEKLDVATVQLEIYNTLLPHINDDPVVGERIRSLSKQLFTMTDLYQKFAVPFDLPAIKLLCLHVSEHRDESVVRPIWKQIFDEIEAETNDPKERADFVRSRVVPLGQRFYPSESAFPLRWCFPRFLHFLEDDLFLPEYIATLLVGFMLRHKEDLETGWGARILIDCGVRYAEIWDLFHEMYESEVPPFHDQENVQAISAEIAVLLTDWISAATRPQEQVLRAEFPVARVDAAVQQYLNELNPRRAEVKALYENAKRQLRQYW</sequence>
<evidence type="ECO:0000256" key="3">
    <source>
        <dbReference type="ARBA" id="ARBA00022448"/>
    </source>
</evidence>
<keyword evidence="9" id="KW-1185">Reference proteome</keyword>
<dbReference type="Gene3D" id="1.25.40.440">
    <property type="entry name" value="Nucleoporin, helical domain, central subdomain"/>
    <property type="match status" value="1"/>
</dbReference>
<dbReference type="InterPro" id="IPR004870">
    <property type="entry name" value="Nucleoporin_Nup155"/>
</dbReference>
<gene>
    <name evidence="8" type="ORF">CVT26_013994</name>
</gene>
<keyword evidence="4" id="KW-0539">Nucleus</keyword>
<evidence type="ECO:0000256" key="5">
    <source>
        <dbReference type="SAM" id="MobiDB-lite"/>
    </source>
</evidence>
<dbReference type="FunFam" id="1.25.40.440:FF:000001">
    <property type="entry name" value="Nuclear pore complex subunit"/>
    <property type="match status" value="1"/>
</dbReference>
<feature type="region of interest" description="Disordered" evidence="5">
    <location>
        <begin position="1"/>
        <end position="35"/>
    </location>
</feature>
<proteinExistence type="inferred from homology"/>
<dbReference type="EMBL" id="NHYE01005539">
    <property type="protein sequence ID" value="PPQ70487.1"/>
    <property type="molecule type" value="Genomic_DNA"/>
</dbReference>
<dbReference type="GO" id="GO:0006606">
    <property type="term" value="P:protein import into nucleus"/>
    <property type="evidence" value="ECO:0007669"/>
    <property type="project" value="TreeGrafter"/>
</dbReference>
<dbReference type="InParanoid" id="A0A409VW66"/>
<dbReference type="PANTHER" id="PTHR10350:SF6">
    <property type="entry name" value="NUCLEAR PORE COMPLEX PROTEIN NUP155"/>
    <property type="match status" value="1"/>
</dbReference>
<evidence type="ECO:0000313" key="9">
    <source>
        <dbReference type="Proteomes" id="UP000284706"/>
    </source>
</evidence>
<dbReference type="Pfam" id="PF03177">
    <property type="entry name" value="Nucleoporin_C"/>
    <property type="match status" value="1"/>
</dbReference>
<dbReference type="PANTHER" id="PTHR10350">
    <property type="entry name" value="NUCLEAR PORE COMPLEX PROTEIN NUP155"/>
    <property type="match status" value="1"/>
</dbReference>
<dbReference type="OrthoDB" id="338970at2759"/>
<dbReference type="InterPro" id="IPR042538">
    <property type="entry name" value="Nucleoporin_Nup155_C_3"/>
</dbReference>
<comment type="caution">
    <text evidence="8">The sequence shown here is derived from an EMBL/GenBank/DDBJ whole genome shotgun (WGS) entry which is preliminary data.</text>
</comment>
<evidence type="ECO:0000259" key="7">
    <source>
        <dbReference type="Pfam" id="PF08801"/>
    </source>
</evidence>
<dbReference type="InterPro" id="IPR014908">
    <property type="entry name" value="Nucleoporin_Nup133/Nup155_N"/>
</dbReference>
<dbReference type="Gene3D" id="1.25.40.450">
    <property type="entry name" value="Nucleoporin, helical domain, N-terminal subdomain"/>
    <property type="match status" value="1"/>
</dbReference>
<dbReference type="FunCoup" id="A0A409VW66">
    <property type="interactions" value="787"/>
</dbReference>
<dbReference type="GO" id="GO:0006405">
    <property type="term" value="P:RNA export from nucleus"/>
    <property type="evidence" value="ECO:0007669"/>
    <property type="project" value="TreeGrafter"/>
</dbReference>
<dbReference type="Proteomes" id="UP000284706">
    <property type="component" value="Unassembled WGS sequence"/>
</dbReference>
<comment type="similarity">
    <text evidence="2">Belongs to the non-repetitive/WGA-negative nucleoporin family.</text>
</comment>
<feature type="domain" description="Nucleoporin Nup133/Nup155-like C-terminal" evidence="6">
    <location>
        <begin position="670"/>
        <end position="1350"/>
    </location>
</feature>
<dbReference type="InterPro" id="IPR042533">
    <property type="entry name" value="Nucleoporin_Nup155_C_1"/>
</dbReference>
<dbReference type="GO" id="GO:0000972">
    <property type="term" value="P:transcription-dependent tethering of RNA polymerase II gene DNA at nuclear periphery"/>
    <property type="evidence" value="ECO:0007669"/>
    <property type="project" value="TreeGrafter"/>
</dbReference>
<dbReference type="SUPFAM" id="SSF69322">
    <property type="entry name" value="Tricorn protease domain 2"/>
    <property type="match status" value="1"/>
</dbReference>
<dbReference type="STRING" id="231916.A0A409VW66"/>
<organism evidence="8 9">
    <name type="scientific">Gymnopilus dilepis</name>
    <dbReference type="NCBI Taxonomy" id="231916"/>
    <lineage>
        <taxon>Eukaryota</taxon>
        <taxon>Fungi</taxon>
        <taxon>Dikarya</taxon>
        <taxon>Basidiomycota</taxon>
        <taxon>Agaricomycotina</taxon>
        <taxon>Agaricomycetes</taxon>
        <taxon>Agaricomycetidae</taxon>
        <taxon>Agaricales</taxon>
        <taxon>Agaricineae</taxon>
        <taxon>Hymenogastraceae</taxon>
        <taxon>Gymnopilus</taxon>
    </lineage>
</organism>
<dbReference type="Gene3D" id="1.20.58.1780">
    <property type="match status" value="1"/>
</dbReference>
<dbReference type="GO" id="GO:0036228">
    <property type="term" value="P:protein localization to nuclear inner membrane"/>
    <property type="evidence" value="ECO:0007669"/>
    <property type="project" value="TreeGrafter"/>
</dbReference>
<evidence type="ECO:0000259" key="6">
    <source>
        <dbReference type="Pfam" id="PF03177"/>
    </source>
</evidence>
<keyword evidence="3" id="KW-0813">Transport</keyword>
<dbReference type="GO" id="GO:0017056">
    <property type="term" value="F:structural constituent of nuclear pore"/>
    <property type="evidence" value="ECO:0007669"/>
    <property type="project" value="InterPro"/>
</dbReference>
<dbReference type="Pfam" id="PF08801">
    <property type="entry name" value="Nucleoporin_N"/>
    <property type="match status" value="1"/>
</dbReference>
<reference evidence="8 9" key="1">
    <citation type="journal article" date="2018" name="Evol. Lett.">
        <title>Horizontal gene cluster transfer increased hallucinogenic mushroom diversity.</title>
        <authorList>
            <person name="Reynolds H.T."/>
            <person name="Vijayakumar V."/>
            <person name="Gluck-Thaler E."/>
            <person name="Korotkin H.B."/>
            <person name="Matheny P.B."/>
            <person name="Slot J.C."/>
        </authorList>
    </citation>
    <scope>NUCLEOTIDE SEQUENCE [LARGE SCALE GENOMIC DNA]</scope>
    <source>
        <strain evidence="8 9">SRW20</strain>
    </source>
</reference>
<evidence type="ECO:0008006" key="10">
    <source>
        <dbReference type="Google" id="ProtNLM"/>
    </source>
</evidence>
<accession>A0A409VW66</accession>
<feature type="compositionally biased region" description="Low complexity" evidence="5">
    <location>
        <begin position="12"/>
        <end position="24"/>
    </location>
</feature>
<protein>
    <recommendedName>
        <fullName evidence="10">Nucleoporin Nup133/Nup155-like N-terminal domain-containing protein</fullName>
    </recommendedName>
</protein>
<dbReference type="InterPro" id="IPR042537">
    <property type="entry name" value="Nucleoporin_Nup155_C_2"/>
</dbReference>
<dbReference type="GO" id="GO:0044611">
    <property type="term" value="C:nuclear pore inner ring"/>
    <property type="evidence" value="ECO:0007669"/>
    <property type="project" value="TreeGrafter"/>
</dbReference>
<evidence type="ECO:0000256" key="4">
    <source>
        <dbReference type="ARBA" id="ARBA00023242"/>
    </source>
</evidence>
<feature type="domain" description="Nucleoporin Nup133/Nup155-like N-terminal" evidence="7">
    <location>
        <begin position="87"/>
        <end position="415"/>
    </location>
</feature>
<evidence type="ECO:0000313" key="8">
    <source>
        <dbReference type="EMBL" id="PPQ70487.1"/>
    </source>
</evidence>
<dbReference type="InterPro" id="IPR007187">
    <property type="entry name" value="Nucleoporin_Nup133/Nup155_C"/>
</dbReference>
<evidence type="ECO:0000256" key="2">
    <source>
        <dbReference type="ARBA" id="ARBA00007373"/>
    </source>
</evidence>
<evidence type="ECO:0000256" key="1">
    <source>
        <dbReference type="ARBA" id="ARBA00004123"/>
    </source>
</evidence>
<dbReference type="Gene3D" id="1.20.120.1880">
    <property type="entry name" value="Nucleoporin, helical C-terminal domain"/>
    <property type="match status" value="1"/>
</dbReference>
<comment type="subcellular location">
    <subcellularLocation>
        <location evidence="1">Nucleus</location>
    </subcellularLocation>
</comment>
<name>A0A409VW66_9AGAR</name>